<name>A0A1I0AZW8_9FIRM</name>
<sequence length="66" mass="7792">MLPQFITYCLEIIKQQNEIICTLITLLIKKSVFNKPSKEPVNKPYRKLQVDELPVVEKLDKLNYKT</sequence>
<dbReference type="EMBL" id="FOIF01000035">
    <property type="protein sequence ID" value="SET03763.1"/>
    <property type="molecule type" value="Genomic_DNA"/>
</dbReference>
<dbReference type="AlphaFoldDB" id="A0A1I0AZW8"/>
<gene>
    <name evidence="1" type="ORF">SAMN03080614_102931</name>
    <name evidence="2" type="ORF">SAMN03080614_103518</name>
</gene>
<dbReference type="Proteomes" id="UP000243819">
    <property type="component" value="Unassembled WGS sequence"/>
</dbReference>
<protein>
    <submittedName>
        <fullName evidence="1">Uncharacterized protein</fullName>
    </submittedName>
</protein>
<keyword evidence="3" id="KW-1185">Reference proteome</keyword>
<feature type="non-terminal residue" evidence="1">
    <location>
        <position position="66"/>
    </location>
</feature>
<evidence type="ECO:0000313" key="1">
    <source>
        <dbReference type="EMBL" id="SES99968.1"/>
    </source>
</evidence>
<dbReference type="EMBL" id="FOIF01000029">
    <property type="protein sequence ID" value="SES99968.1"/>
    <property type="molecule type" value="Genomic_DNA"/>
</dbReference>
<reference evidence="3" key="2">
    <citation type="submission" date="2016-10" db="EMBL/GenBank/DDBJ databases">
        <authorList>
            <person name="Varghese N."/>
            <person name="Submissions S."/>
        </authorList>
    </citation>
    <scope>NUCLEOTIDE SEQUENCE [LARGE SCALE GENOMIC DNA]</scope>
    <source>
        <strain evidence="3">DSM 13577</strain>
    </source>
</reference>
<evidence type="ECO:0000313" key="3">
    <source>
        <dbReference type="Proteomes" id="UP000243819"/>
    </source>
</evidence>
<accession>A0A1I0AZW8</accession>
<proteinExistence type="predicted"/>
<reference evidence="1" key="1">
    <citation type="submission" date="2016-10" db="EMBL/GenBank/DDBJ databases">
        <authorList>
            <person name="de Groot N.N."/>
        </authorList>
    </citation>
    <scope>NUCLEOTIDE SEQUENCE [LARGE SCALE GENOMIC DNA]</scope>
    <source>
        <strain evidence="1">DSM 13577</strain>
    </source>
</reference>
<dbReference type="RefSeq" id="WP_091350938.1">
    <property type="nucleotide sequence ID" value="NZ_FOIF01000029.1"/>
</dbReference>
<evidence type="ECO:0000313" key="2">
    <source>
        <dbReference type="EMBL" id="SET03763.1"/>
    </source>
</evidence>
<organism evidence="1 3">
    <name type="scientific">Anaerobranca gottschalkii DSM 13577</name>
    <dbReference type="NCBI Taxonomy" id="1120990"/>
    <lineage>
        <taxon>Bacteria</taxon>
        <taxon>Bacillati</taxon>
        <taxon>Bacillota</taxon>
        <taxon>Clostridia</taxon>
        <taxon>Eubacteriales</taxon>
        <taxon>Proteinivoracaceae</taxon>
        <taxon>Anaerobranca</taxon>
    </lineage>
</organism>